<accession>A0A2R8ATL8</accession>
<dbReference type="EMBL" id="OMOJ01000002">
    <property type="protein sequence ID" value="SPF79391.1"/>
    <property type="molecule type" value="Genomic_DNA"/>
</dbReference>
<feature type="signal peptide" evidence="2">
    <location>
        <begin position="1"/>
        <end position="16"/>
    </location>
</feature>
<keyword evidence="1" id="KW-1133">Transmembrane helix</keyword>
<keyword evidence="1" id="KW-0472">Membrane</keyword>
<dbReference type="InterPro" id="IPR007038">
    <property type="entry name" value="HupE_UreJ"/>
</dbReference>
<organism evidence="3 4">
    <name type="scientific">Pseudoprimorskyibacter insulae</name>
    <dbReference type="NCBI Taxonomy" id="1695997"/>
    <lineage>
        <taxon>Bacteria</taxon>
        <taxon>Pseudomonadati</taxon>
        <taxon>Pseudomonadota</taxon>
        <taxon>Alphaproteobacteria</taxon>
        <taxon>Rhodobacterales</taxon>
        <taxon>Paracoccaceae</taxon>
        <taxon>Pseudoprimorskyibacter</taxon>
    </lineage>
</organism>
<dbReference type="Proteomes" id="UP000244904">
    <property type="component" value="Unassembled WGS sequence"/>
</dbReference>
<evidence type="ECO:0000256" key="1">
    <source>
        <dbReference type="SAM" id="Phobius"/>
    </source>
</evidence>
<keyword evidence="2" id="KW-0732">Signal</keyword>
<dbReference type="RefSeq" id="WP_108885275.1">
    <property type="nucleotide sequence ID" value="NZ_OMOJ01000002.1"/>
</dbReference>
<feature type="transmembrane region" description="Helical" evidence="1">
    <location>
        <begin position="37"/>
        <end position="55"/>
    </location>
</feature>
<dbReference type="Pfam" id="PF04955">
    <property type="entry name" value="HupE_UreJ"/>
    <property type="match status" value="1"/>
</dbReference>
<evidence type="ECO:0008006" key="5">
    <source>
        <dbReference type="Google" id="ProtNLM"/>
    </source>
</evidence>
<sequence length="66" mass="6793">MKKALLLALMPGAAFAHTGHDAAVVHGASHWLIQADHLLVVAALGALASIGVGYVRDALKARRAKA</sequence>
<gene>
    <name evidence="3" type="ORF">PRI8871_01187</name>
</gene>
<reference evidence="4" key="1">
    <citation type="submission" date="2018-03" db="EMBL/GenBank/DDBJ databases">
        <authorList>
            <person name="Rodrigo-Torres L."/>
            <person name="Arahal R. D."/>
            <person name="Lucena T."/>
        </authorList>
    </citation>
    <scope>NUCLEOTIDE SEQUENCE [LARGE SCALE GENOMIC DNA]</scope>
    <source>
        <strain evidence="4">CECT 8871</strain>
    </source>
</reference>
<keyword evidence="4" id="KW-1185">Reference proteome</keyword>
<name>A0A2R8ATL8_9RHOB</name>
<evidence type="ECO:0000256" key="2">
    <source>
        <dbReference type="SAM" id="SignalP"/>
    </source>
</evidence>
<protein>
    <recommendedName>
        <fullName evidence="5">HupE / UreJ protein</fullName>
    </recommendedName>
</protein>
<dbReference type="AlphaFoldDB" id="A0A2R8ATL8"/>
<feature type="chain" id="PRO_5015304480" description="HupE / UreJ protein" evidence="2">
    <location>
        <begin position="17"/>
        <end position="66"/>
    </location>
</feature>
<keyword evidence="1" id="KW-0812">Transmembrane</keyword>
<proteinExistence type="predicted"/>
<evidence type="ECO:0000313" key="3">
    <source>
        <dbReference type="EMBL" id="SPF79391.1"/>
    </source>
</evidence>
<evidence type="ECO:0000313" key="4">
    <source>
        <dbReference type="Proteomes" id="UP000244904"/>
    </source>
</evidence>